<keyword evidence="5" id="KW-1185">Reference proteome</keyword>
<evidence type="ECO:0000313" key="4">
    <source>
        <dbReference type="EMBL" id="MFN2976266.1"/>
    </source>
</evidence>
<feature type="compositionally biased region" description="Basic and acidic residues" evidence="2">
    <location>
        <begin position="376"/>
        <end position="417"/>
    </location>
</feature>
<evidence type="ECO:0000256" key="1">
    <source>
        <dbReference type="ARBA" id="ARBA00006295"/>
    </source>
</evidence>
<comment type="similarity">
    <text evidence="1">Belongs to the ParB family.</text>
</comment>
<sequence>MQDSSAFQFLAIDTIHESTTNPRRTFDEAKLYELAESIKHNGLIQPITVRPNNQGFEIVAGARRYRAAQLAELFSVPARIVEIDDAKALEWQLVENSQRVDVHPYEEAQGFQRLLDIPGYDVATLVEKSGKSASHVYARLSLLQLIPTVAEAFTQERITASHANLIARLPQESQAEAFEQCWRKDWQDKEPHLLPAKHVAAWIQANLYLSLADAPFDREDPTLNPAAGACVTCPRRSGYNTSLFCDVQGDQCLDSACYHSKVEAFLDREIAAHPGLVQIENGWRNPKEQRPGAVQRGHVRELPDVIDNPDAEPVMPCEAAKPAIVVYGKQLGRKLTVCTDKHCPVHDPQAAAEAAAHPVPTMPPPHEAETEEEAAEREAEHEQRMTEYKAEQERKEEERKAEFDRQQREYEAEQARRDKQRKARVATFERIIEQAPAAFNPAQMRVFLRLLIHLDYSFLEEVANHYANGNENSQQSYDEIVLAALDGTADEKLTGLALRLVLSDHVGIPHESQPDLLAEVEQVFAPKKPKAVKAKGDGSSKPKPTAVKGPVKKETNKKKAA</sequence>
<accession>A0ABW9KKE4</accession>
<dbReference type="PANTHER" id="PTHR33375:SF7">
    <property type="entry name" value="CHROMOSOME 2-PARTITIONING PROTEIN PARB-RELATED"/>
    <property type="match status" value="1"/>
</dbReference>
<dbReference type="InterPro" id="IPR036086">
    <property type="entry name" value="ParB/Sulfiredoxin_sf"/>
</dbReference>
<feature type="domain" description="ParB-like N-terminal" evidence="3">
    <location>
        <begin position="8"/>
        <end position="97"/>
    </location>
</feature>
<dbReference type="Proteomes" id="UP001634747">
    <property type="component" value="Unassembled WGS sequence"/>
</dbReference>
<dbReference type="CDD" id="cd16393">
    <property type="entry name" value="SPO0J_N"/>
    <property type="match status" value="1"/>
</dbReference>
<dbReference type="InterPro" id="IPR041468">
    <property type="entry name" value="HTH_ParB/Spo0J"/>
</dbReference>
<evidence type="ECO:0000313" key="5">
    <source>
        <dbReference type="Proteomes" id="UP001634747"/>
    </source>
</evidence>
<name>A0ABW9KKE4_9BACT</name>
<evidence type="ECO:0000259" key="3">
    <source>
        <dbReference type="SMART" id="SM00470"/>
    </source>
</evidence>
<dbReference type="RefSeq" id="WP_263412248.1">
    <property type="nucleotide sequence ID" value="NZ_BAABBH010000001.1"/>
</dbReference>
<dbReference type="NCBIfam" id="TIGR00180">
    <property type="entry name" value="parB_part"/>
    <property type="match status" value="1"/>
</dbReference>
<dbReference type="SMART" id="SM00470">
    <property type="entry name" value="ParB"/>
    <property type="match status" value="1"/>
</dbReference>
<proteinExistence type="inferred from homology"/>
<dbReference type="Gene3D" id="1.10.10.2830">
    <property type="match status" value="1"/>
</dbReference>
<dbReference type="SUPFAM" id="SSF109709">
    <property type="entry name" value="KorB DNA-binding domain-like"/>
    <property type="match status" value="1"/>
</dbReference>
<dbReference type="Pfam" id="PF02195">
    <property type="entry name" value="ParB_N"/>
    <property type="match status" value="1"/>
</dbReference>
<reference evidence="4 5" key="1">
    <citation type="submission" date="2024-12" db="EMBL/GenBank/DDBJ databases">
        <authorList>
            <person name="Lee Y."/>
        </authorList>
    </citation>
    <scope>NUCLEOTIDE SEQUENCE [LARGE SCALE GENOMIC DNA]</scope>
    <source>
        <strain evidence="4 5">03SUJ4</strain>
    </source>
</reference>
<organism evidence="4 5">
    <name type="scientific">Terriglobus aquaticus</name>
    <dbReference type="NCBI Taxonomy" id="940139"/>
    <lineage>
        <taxon>Bacteria</taxon>
        <taxon>Pseudomonadati</taxon>
        <taxon>Acidobacteriota</taxon>
        <taxon>Terriglobia</taxon>
        <taxon>Terriglobales</taxon>
        <taxon>Acidobacteriaceae</taxon>
        <taxon>Terriglobus</taxon>
    </lineage>
</organism>
<feature type="region of interest" description="Disordered" evidence="2">
    <location>
        <begin position="529"/>
        <end position="561"/>
    </location>
</feature>
<feature type="region of interest" description="Disordered" evidence="2">
    <location>
        <begin position="349"/>
        <end position="422"/>
    </location>
</feature>
<protein>
    <submittedName>
        <fullName evidence="4">ParB/RepB/Spo0J family partition protein</fullName>
    </submittedName>
</protein>
<dbReference type="SUPFAM" id="SSF110849">
    <property type="entry name" value="ParB/Sulfiredoxin"/>
    <property type="match status" value="1"/>
</dbReference>
<dbReference type="InterPro" id="IPR050336">
    <property type="entry name" value="Chromosome_partition/occlusion"/>
</dbReference>
<gene>
    <name evidence="4" type="ORF">ACK2TP_10880</name>
</gene>
<comment type="caution">
    <text evidence="4">The sequence shown here is derived from an EMBL/GenBank/DDBJ whole genome shotgun (WGS) entry which is preliminary data.</text>
</comment>
<dbReference type="InterPro" id="IPR003115">
    <property type="entry name" value="ParB_N"/>
</dbReference>
<dbReference type="InterPro" id="IPR004437">
    <property type="entry name" value="ParB/RepB/Spo0J"/>
</dbReference>
<dbReference type="Pfam" id="PF17762">
    <property type="entry name" value="HTH_ParB"/>
    <property type="match status" value="1"/>
</dbReference>
<evidence type="ECO:0000256" key="2">
    <source>
        <dbReference type="SAM" id="MobiDB-lite"/>
    </source>
</evidence>
<dbReference type="EMBL" id="JBJYXY010000001">
    <property type="protein sequence ID" value="MFN2976266.1"/>
    <property type="molecule type" value="Genomic_DNA"/>
</dbReference>
<dbReference type="Gene3D" id="3.90.1530.30">
    <property type="match status" value="1"/>
</dbReference>
<dbReference type="PANTHER" id="PTHR33375">
    <property type="entry name" value="CHROMOSOME-PARTITIONING PROTEIN PARB-RELATED"/>
    <property type="match status" value="1"/>
</dbReference>